<protein>
    <submittedName>
        <fullName evidence="2">Uncharacterized protein</fullName>
    </submittedName>
</protein>
<sequence>MAISKLPSQFIMIKLAQLDVGICEYHHIHMEMCNGPVLVVAAMVITSVNAGLLGKLPSEAENSGDESGSVSEQNLLQKDGDPSQDPEPTKEKQVGDWSDEDDKTQICNSILLELYNLRGRIIGLAHQLRVQMLIINDLNIKRSHLKPEEMDTHALSKYEARAELQGIENEYIDLMGEYYQTWQDLAGSGCPTESLKSMFPEEMIDLDAFLSDELRSLYNALLE</sequence>
<dbReference type="EMBL" id="JAFCIX010000566">
    <property type="protein sequence ID" value="KAH6587320.1"/>
    <property type="molecule type" value="Genomic_DNA"/>
</dbReference>
<comment type="caution">
    <text evidence="2">The sequence shown here is derived from an EMBL/GenBank/DDBJ whole genome shotgun (WGS) entry which is preliminary data.</text>
</comment>
<accession>A0ABQ8EYN4</accession>
<evidence type="ECO:0000313" key="2">
    <source>
        <dbReference type="EMBL" id="KAH6587320.1"/>
    </source>
</evidence>
<name>A0ABQ8EYN4_9FUNG</name>
<feature type="region of interest" description="Disordered" evidence="1">
    <location>
        <begin position="59"/>
        <end position="100"/>
    </location>
</feature>
<proteinExistence type="predicted"/>
<dbReference type="Proteomes" id="UP001648503">
    <property type="component" value="Unassembled WGS sequence"/>
</dbReference>
<keyword evidence="3" id="KW-1185">Reference proteome</keyword>
<gene>
    <name evidence="2" type="ORF">BASA50_001326</name>
</gene>
<organism evidence="2 3">
    <name type="scientific">Batrachochytrium salamandrivorans</name>
    <dbReference type="NCBI Taxonomy" id="1357716"/>
    <lineage>
        <taxon>Eukaryota</taxon>
        <taxon>Fungi</taxon>
        <taxon>Fungi incertae sedis</taxon>
        <taxon>Chytridiomycota</taxon>
        <taxon>Chytridiomycota incertae sedis</taxon>
        <taxon>Chytridiomycetes</taxon>
        <taxon>Rhizophydiales</taxon>
        <taxon>Rhizophydiales incertae sedis</taxon>
        <taxon>Batrachochytrium</taxon>
    </lineage>
</organism>
<evidence type="ECO:0000313" key="3">
    <source>
        <dbReference type="Proteomes" id="UP001648503"/>
    </source>
</evidence>
<feature type="compositionally biased region" description="Polar residues" evidence="1">
    <location>
        <begin position="65"/>
        <end position="76"/>
    </location>
</feature>
<reference evidence="2 3" key="1">
    <citation type="submission" date="2021-02" db="EMBL/GenBank/DDBJ databases">
        <title>Variation within the Batrachochytrium salamandrivorans European outbreak.</title>
        <authorList>
            <person name="Kelly M."/>
            <person name="Pasmans F."/>
            <person name="Shea T.P."/>
            <person name="Munoz J.F."/>
            <person name="Carranza S."/>
            <person name="Cuomo C.A."/>
            <person name="Martel A."/>
        </authorList>
    </citation>
    <scope>NUCLEOTIDE SEQUENCE [LARGE SCALE GENOMIC DNA]</scope>
    <source>
        <strain evidence="2 3">AMFP18/2</strain>
    </source>
</reference>
<evidence type="ECO:0000256" key="1">
    <source>
        <dbReference type="SAM" id="MobiDB-lite"/>
    </source>
</evidence>